<dbReference type="PANTHER" id="PTHR13070">
    <property type="entry name" value="TRNA-SPLICING ENDONUCLEASE SUBUNIT SEN34-RELATED"/>
    <property type="match status" value="1"/>
</dbReference>
<dbReference type="InterPro" id="IPR006677">
    <property type="entry name" value="tRNA_intron_Endonuc_cat-like"/>
</dbReference>
<dbReference type="CDD" id="cd22363">
    <property type="entry name" value="tRNA-intron_lyase_C"/>
    <property type="match status" value="1"/>
</dbReference>
<evidence type="ECO:0000313" key="8">
    <source>
        <dbReference type="EMBL" id="ODV82947.1"/>
    </source>
</evidence>
<evidence type="ECO:0000256" key="3">
    <source>
        <dbReference type="ARBA" id="ARBA00023239"/>
    </source>
</evidence>
<organism evidence="8 9">
    <name type="scientific">[Candida] arabinofermentans NRRL YB-2248</name>
    <dbReference type="NCBI Taxonomy" id="983967"/>
    <lineage>
        <taxon>Eukaryota</taxon>
        <taxon>Fungi</taxon>
        <taxon>Dikarya</taxon>
        <taxon>Ascomycota</taxon>
        <taxon>Saccharomycotina</taxon>
        <taxon>Pichiomycetes</taxon>
        <taxon>Pichiales</taxon>
        <taxon>Pichiaceae</taxon>
        <taxon>Ogataea</taxon>
        <taxon>Ogataea/Candida clade</taxon>
    </lineage>
</organism>
<evidence type="ECO:0000256" key="1">
    <source>
        <dbReference type="ARBA" id="ARBA00008078"/>
    </source>
</evidence>
<dbReference type="Pfam" id="PF26577">
    <property type="entry name" value="TSEN34_N"/>
    <property type="match status" value="1"/>
</dbReference>
<comment type="function">
    <text evidence="4">Constitutes one of the two catalytic subunit of the tRNA-splicing endonuclease complex, a complex responsible for identification and cleavage of the splice sites in pre-tRNA. It cleaves pre-tRNA at the 5'- and 3'-splice sites to release the intron. The products are an intron and two tRNA half-molecules bearing 2',3'-cyclic phosphate and 5'-OH termini. There are no conserved sequences at the splice sites, but the intron is invariably located at the same site in the gene, placing the splice sites an invariant distance from the constant structural features of the tRNA body.</text>
</comment>
<evidence type="ECO:0000313" key="9">
    <source>
        <dbReference type="Proteomes" id="UP000094801"/>
    </source>
</evidence>
<dbReference type="PANTHER" id="PTHR13070:SF0">
    <property type="entry name" value="TRNA-SPLICING ENDONUCLEASE SUBUNIT SEN34"/>
    <property type="match status" value="1"/>
</dbReference>
<name>A0A1E4SU30_9ASCO</name>
<sequence>MSDDHKHNNINISIINNQILIFEVDMICKLRESYGIIGVLSGTLSLAPQQQSLLGVPLQLSIYELLYLVDLGVCYLNVDVDVDVQGEEEFVNDLINNVKLKRIQRLKKLKNHGILQKNEELEDKDWVCNLNEHELFIETKNSTKQTNTKLLSMNDDIIQQLLSIKGHDFTMIRFQIYKDLKKKSWFIQPGLRYGGDFICYPNDPLRYHSQLIIKCCTWDDDDDDVNLIDLINFGRLGTSVKKSFVYGYVKHDGIVNYHTVEWSGFG</sequence>
<dbReference type="GO" id="GO:0000213">
    <property type="term" value="F:tRNA-intron lyase activity"/>
    <property type="evidence" value="ECO:0007669"/>
    <property type="project" value="UniProtKB-UniRule"/>
</dbReference>
<evidence type="ECO:0000256" key="5">
    <source>
        <dbReference type="PIRSR" id="PIRSR017250-50"/>
    </source>
</evidence>
<dbReference type="Proteomes" id="UP000094801">
    <property type="component" value="Unassembled WGS sequence"/>
</dbReference>
<dbReference type="InterPro" id="IPR011856">
    <property type="entry name" value="tRNA_endonuc-like_dom_sf"/>
</dbReference>
<dbReference type="AlphaFoldDB" id="A0A1E4SU30"/>
<dbReference type="GO" id="GO:0003676">
    <property type="term" value="F:nucleic acid binding"/>
    <property type="evidence" value="ECO:0007669"/>
    <property type="project" value="InterPro"/>
</dbReference>
<dbReference type="GO" id="GO:0000214">
    <property type="term" value="C:tRNA-intron endonuclease complex"/>
    <property type="evidence" value="ECO:0007669"/>
    <property type="project" value="UniProtKB-UniRule"/>
</dbReference>
<evidence type="ECO:0000256" key="2">
    <source>
        <dbReference type="ARBA" id="ARBA00022694"/>
    </source>
</evidence>
<dbReference type="InterPro" id="IPR036167">
    <property type="entry name" value="tRNA_intron_Endo_cat-like_sf"/>
</dbReference>
<dbReference type="NCBIfam" id="TIGR00324">
    <property type="entry name" value="endA"/>
    <property type="match status" value="1"/>
</dbReference>
<dbReference type="InterPro" id="IPR016690">
    <property type="entry name" value="TSEN34"/>
</dbReference>
<dbReference type="Pfam" id="PF01974">
    <property type="entry name" value="tRNA_int_endo"/>
    <property type="match status" value="1"/>
</dbReference>
<dbReference type="STRING" id="983967.A0A1E4SU30"/>
<proteinExistence type="inferred from homology"/>
<feature type="active site" evidence="5">
    <location>
        <position position="242"/>
    </location>
</feature>
<evidence type="ECO:0000259" key="6">
    <source>
        <dbReference type="Pfam" id="PF01974"/>
    </source>
</evidence>
<dbReference type="EC" id="4.6.1.16" evidence="4"/>
<gene>
    <name evidence="8" type="ORF">CANARDRAFT_30418</name>
</gene>
<feature type="domain" description="tRNA intron endonuclease catalytic" evidence="6">
    <location>
        <begin position="172"/>
        <end position="257"/>
    </location>
</feature>
<protein>
    <recommendedName>
        <fullName evidence="4">tRNA-splicing endonuclease subunit Sen34</fullName>
        <ecNumber evidence="4">4.6.1.16</ecNumber>
    </recommendedName>
</protein>
<dbReference type="EMBL" id="KV453870">
    <property type="protein sequence ID" value="ODV82947.1"/>
    <property type="molecule type" value="Genomic_DNA"/>
</dbReference>
<keyword evidence="2 4" id="KW-0819">tRNA processing</keyword>
<feature type="domain" description="TSEN34 N-terminal" evidence="7">
    <location>
        <begin position="10"/>
        <end position="77"/>
    </location>
</feature>
<dbReference type="OrthoDB" id="48041at2759"/>
<dbReference type="InterPro" id="IPR059049">
    <property type="entry name" value="TSEN34_N"/>
</dbReference>
<dbReference type="InterPro" id="IPR006676">
    <property type="entry name" value="tRNA_splic"/>
</dbReference>
<dbReference type="GO" id="GO:0000379">
    <property type="term" value="P:tRNA-type intron splice site recognition and cleavage"/>
    <property type="evidence" value="ECO:0007669"/>
    <property type="project" value="UniProtKB-UniRule"/>
</dbReference>
<dbReference type="PIRSF" id="PIRSF017250">
    <property type="entry name" value="tRNA_splic_SEN34"/>
    <property type="match status" value="1"/>
</dbReference>
<accession>A0A1E4SU30</accession>
<comment type="similarity">
    <text evidence="1 4">Belongs to the tRNA-intron endonuclease family.</text>
</comment>
<evidence type="ECO:0000259" key="7">
    <source>
        <dbReference type="Pfam" id="PF26577"/>
    </source>
</evidence>
<keyword evidence="3 4" id="KW-0456">Lyase</keyword>
<evidence type="ECO:0000256" key="4">
    <source>
        <dbReference type="PIRNR" id="PIRNR017250"/>
    </source>
</evidence>
<feature type="active site" evidence="5">
    <location>
        <position position="208"/>
    </location>
</feature>
<keyword evidence="9" id="KW-1185">Reference proteome</keyword>
<reference evidence="9" key="1">
    <citation type="submission" date="2016-04" db="EMBL/GenBank/DDBJ databases">
        <title>Comparative genomics of biotechnologically important yeasts.</title>
        <authorList>
            <consortium name="DOE Joint Genome Institute"/>
            <person name="Riley R."/>
            <person name="Haridas S."/>
            <person name="Wolfe K.H."/>
            <person name="Lopes M.R."/>
            <person name="Hittinger C.T."/>
            <person name="Goker M."/>
            <person name="Salamov A."/>
            <person name="Wisecaver J."/>
            <person name="Long T.M."/>
            <person name="Aerts A.L."/>
            <person name="Barry K."/>
            <person name="Choi C."/>
            <person name="Clum A."/>
            <person name="Coughlan A.Y."/>
            <person name="Deshpande S."/>
            <person name="Douglass A.P."/>
            <person name="Hanson S.J."/>
            <person name="Klenk H.-P."/>
            <person name="Labutti K."/>
            <person name="Lapidus A."/>
            <person name="Lindquist E."/>
            <person name="Lipzen A."/>
            <person name="Meier-Kolthoff J.P."/>
            <person name="Ohm R.A."/>
            <person name="Otillar R.P."/>
            <person name="Pangilinan J."/>
            <person name="Peng Y."/>
            <person name="Rokas A."/>
            <person name="Rosa C.A."/>
            <person name="Scheuner C."/>
            <person name="Sibirny A.A."/>
            <person name="Slot J.C."/>
            <person name="Stielow J.B."/>
            <person name="Sun H."/>
            <person name="Kurtzman C.P."/>
            <person name="Blackwell M."/>
            <person name="Grigoriev I.V."/>
            <person name="Jeffries T.W."/>
        </authorList>
    </citation>
    <scope>NUCLEOTIDE SEQUENCE [LARGE SCALE GENOMIC DNA]</scope>
    <source>
        <strain evidence="9">NRRL YB-2248</strain>
    </source>
</reference>
<dbReference type="Gene3D" id="3.40.1350.10">
    <property type="match status" value="1"/>
</dbReference>
<feature type="active site" evidence="5">
    <location>
        <position position="200"/>
    </location>
</feature>
<dbReference type="SUPFAM" id="SSF53032">
    <property type="entry name" value="tRNA-intron endonuclease catalytic domain-like"/>
    <property type="match status" value="1"/>
</dbReference>